<dbReference type="Gene3D" id="1.10.10.60">
    <property type="entry name" value="Homeodomain-like"/>
    <property type="match status" value="1"/>
</dbReference>
<keyword evidence="1" id="KW-0805">Transcription regulation</keyword>
<organism evidence="6 7">
    <name type="scientific">Marinobacterium aestuarii</name>
    <dbReference type="NCBI Taxonomy" id="1821621"/>
    <lineage>
        <taxon>Bacteria</taxon>
        <taxon>Pseudomonadati</taxon>
        <taxon>Pseudomonadota</taxon>
        <taxon>Gammaproteobacteria</taxon>
        <taxon>Oceanospirillales</taxon>
        <taxon>Oceanospirillaceae</taxon>
        <taxon>Marinobacterium</taxon>
    </lineage>
</organism>
<dbReference type="PANTHER" id="PTHR47506">
    <property type="entry name" value="TRANSCRIPTIONAL REGULATORY PROTEIN"/>
    <property type="match status" value="1"/>
</dbReference>
<feature type="domain" description="HTH tetR-type" evidence="5">
    <location>
        <begin position="6"/>
        <end position="66"/>
    </location>
</feature>
<evidence type="ECO:0000313" key="6">
    <source>
        <dbReference type="EMBL" id="ANG63668.1"/>
    </source>
</evidence>
<reference evidence="7" key="1">
    <citation type="submission" date="2016-05" db="EMBL/GenBank/DDBJ databases">
        <authorList>
            <person name="Baek K."/>
            <person name="Yang S.-J."/>
        </authorList>
    </citation>
    <scope>NUCLEOTIDE SEQUENCE [LARGE SCALE GENOMIC DNA]</scope>
    <source>
        <strain evidence="7">ST58-10</strain>
    </source>
</reference>
<dbReference type="InterPro" id="IPR009057">
    <property type="entry name" value="Homeodomain-like_sf"/>
</dbReference>
<protein>
    <recommendedName>
        <fullName evidence="5">HTH tetR-type domain-containing protein</fullName>
    </recommendedName>
</protein>
<dbReference type="Pfam" id="PF16925">
    <property type="entry name" value="TetR_C_13"/>
    <property type="match status" value="1"/>
</dbReference>
<feature type="DNA-binding region" description="H-T-H motif" evidence="4">
    <location>
        <begin position="29"/>
        <end position="48"/>
    </location>
</feature>
<proteinExistence type="predicted"/>
<evidence type="ECO:0000259" key="5">
    <source>
        <dbReference type="PROSITE" id="PS50977"/>
    </source>
</evidence>
<dbReference type="PANTHER" id="PTHR47506:SF10">
    <property type="entry name" value="TRANSCRIPTIONAL REGULATORY PROTEIN"/>
    <property type="match status" value="1"/>
</dbReference>
<evidence type="ECO:0000256" key="4">
    <source>
        <dbReference type="PROSITE-ProRule" id="PRU00335"/>
    </source>
</evidence>
<dbReference type="EMBL" id="CP015839">
    <property type="protein sequence ID" value="ANG63668.1"/>
    <property type="molecule type" value="Genomic_DNA"/>
</dbReference>
<sequence length="215" mass="23762">MARPVEFVRADVISSAMNVFWHSGYGATSIHTLVQATKLKPGSLYGAFHSKRDFFLEIIDTYAGNRLARVEAELMAAASPLAAIEALFSRLRQELIEDRDGRGCLMVNTLLEMGSQDDEIRERISAHLNRIEQHFATTLQRAIDSGEVRTDTSASTLSQFLMSGIWGLRVMSKKRPQPRVYDGIIHQLLLVLNPARTPASIASTASTAHTDALHA</sequence>
<evidence type="ECO:0000313" key="7">
    <source>
        <dbReference type="Proteomes" id="UP000078070"/>
    </source>
</evidence>
<dbReference type="KEGG" id="mars:A8C75_15065"/>
<keyword evidence="7" id="KW-1185">Reference proteome</keyword>
<dbReference type="SUPFAM" id="SSF48498">
    <property type="entry name" value="Tetracyclin repressor-like, C-terminal domain"/>
    <property type="match status" value="1"/>
</dbReference>
<dbReference type="OrthoDB" id="270177at2"/>
<name>A0A1A9F1B9_9GAMM</name>
<reference evidence="6 7" key="2">
    <citation type="journal article" date="2018" name="Int. J. Syst. Evol. Microbiol.">
        <title>Marinobacterium aestuarii sp. nov., a benzene-degrading marine bacterium isolated from estuary sediment.</title>
        <authorList>
            <person name="Bae S.S."/>
            <person name="Jung J."/>
            <person name="Chung D."/>
            <person name="Baek K."/>
        </authorList>
    </citation>
    <scope>NUCLEOTIDE SEQUENCE [LARGE SCALE GENOMIC DNA]</scope>
    <source>
        <strain evidence="6 7">ST58-10</strain>
    </source>
</reference>
<dbReference type="GO" id="GO:0003677">
    <property type="term" value="F:DNA binding"/>
    <property type="evidence" value="ECO:0007669"/>
    <property type="project" value="UniProtKB-UniRule"/>
</dbReference>
<keyword evidence="2 4" id="KW-0238">DNA-binding</keyword>
<dbReference type="AlphaFoldDB" id="A0A1A9F1B9"/>
<dbReference type="InterPro" id="IPR011075">
    <property type="entry name" value="TetR_C"/>
</dbReference>
<accession>A0A1A9F1B9</accession>
<gene>
    <name evidence="6" type="ORF">A8C75_15065</name>
</gene>
<dbReference type="Proteomes" id="UP000078070">
    <property type="component" value="Chromosome"/>
</dbReference>
<evidence type="ECO:0000256" key="1">
    <source>
        <dbReference type="ARBA" id="ARBA00023015"/>
    </source>
</evidence>
<keyword evidence="3" id="KW-0804">Transcription</keyword>
<dbReference type="InterPro" id="IPR036271">
    <property type="entry name" value="Tet_transcr_reg_TetR-rel_C_sf"/>
</dbReference>
<dbReference type="SUPFAM" id="SSF46689">
    <property type="entry name" value="Homeodomain-like"/>
    <property type="match status" value="1"/>
</dbReference>
<dbReference type="STRING" id="1821621.A8C75_15065"/>
<evidence type="ECO:0000256" key="3">
    <source>
        <dbReference type="ARBA" id="ARBA00023163"/>
    </source>
</evidence>
<dbReference type="Gene3D" id="1.10.357.10">
    <property type="entry name" value="Tetracycline Repressor, domain 2"/>
    <property type="match status" value="1"/>
</dbReference>
<dbReference type="RefSeq" id="WP_067384120.1">
    <property type="nucleotide sequence ID" value="NZ_CP015839.1"/>
</dbReference>
<evidence type="ECO:0000256" key="2">
    <source>
        <dbReference type="ARBA" id="ARBA00023125"/>
    </source>
</evidence>
<dbReference type="PROSITE" id="PS50977">
    <property type="entry name" value="HTH_TETR_2"/>
    <property type="match status" value="1"/>
</dbReference>
<dbReference type="InterPro" id="IPR001647">
    <property type="entry name" value="HTH_TetR"/>
</dbReference>
<dbReference type="Pfam" id="PF00440">
    <property type="entry name" value="TetR_N"/>
    <property type="match status" value="1"/>
</dbReference>